<evidence type="ECO:0000259" key="2">
    <source>
        <dbReference type="Pfam" id="PF00582"/>
    </source>
</evidence>
<dbReference type="InterPro" id="IPR006016">
    <property type="entry name" value="UspA"/>
</dbReference>
<dbReference type="STRING" id="75922.BST47_29925"/>
<dbReference type="InterPro" id="IPR006015">
    <property type="entry name" value="Universal_stress_UspA"/>
</dbReference>
<proteinExistence type="inferred from homology"/>
<feature type="domain" description="UspA" evidence="2">
    <location>
        <begin position="11"/>
        <end position="154"/>
    </location>
</feature>
<dbReference type="PRINTS" id="PR01438">
    <property type="entry name" value="UNVRSLSTRESS"/>
</dbReference>
<dbReference type="Pfam" id="PF00582">
    <property type="entry name" value="Usp"/>
    <property type="match status" value="2"/>
</dbReference>
<accession>A0A1X0JDM2</accession>
<dbReference type="SUPFAM" id="SSF52402">
    <property type="entry name" value="Adenine nucleotide alpha hydrolases-like"/>
    <property type="match status" value="2"/>
</dbReference>
<dbReference type="PANTHER" id="PTHR46268:SF6">
    <property type="entry name" value="UNIVERSAL STRESS PROTEIN UP12"/>
    <property type="match status" value="1"/>
</dbReference>
<dbReference type="Gene3D" id="3.40.50.620">
    <property type="entry name" value="HUPs"/>
    <property type="match status" value="2"/>
</dbReference>
<dbReference type="Proteomes" id="UP000192411">
    <property type="component" value="Unassembled WGS sequence"/>
</dbReference>
<dbReference type="InterPro" id="IPR014729">
    <property type="entry name" value="Rossmann-like_a/b/a_fold"/>
</dbReference>
<dbReference type="EMBL" id="MVIM01000040">
    <property type="protein sequence ID" value="ORB60595.1"/>
    <property type="molecule type" value="Genomic_DNA"/>
</dbReference>
<organism evidence="3 4">
    <name type="scientific">Mycolicibacterium tusciae</name>
    <dbReference type="NCBI Taxonomy" id="75922"/>
    <lineage>
        <taxon>Bacteria</taxon>
        <taxon>Bacillati</taxon>
        <taxon>Actinomycetota</taxon>
        <taxon>Actinomycetes</taxon>
        <taxon>Mycobacteriales</taxon>
        <taxon>Mycobacteriaceae</taxon>
        <taxon>Mycolicibacterium</taxon>
    </lineage>
</organism>
<comment type="similarity">
    <text evidence="1">Belongs to the universal stress protein A family.</text>
</comment>
<evidence type="ECO:0000313" key="3">
    <source>
        <dbReference type="EMBL" id="ORB60595.1"/>
    </source>
</evidence>
<gene>
    <name evidence="3" type="ORF">BST47_29925</name>
</gene>
<reference evidence="3 4" key="1">
    <citation type="submission" date="2017-02" db="EMBL/GenBank/DDBJ databases">
        <title>The new phylogeny of genus Mycobacterium.</title>
        <authorList>
            <person name="Tortoli E."/>
            <person name="Trovato A."/>
            <person name="Cirillo D.M."/>
        </authorList>
    </citation>
    <scope>NUCLEOTIDE SEQUENCE [LARGE SCALE GENOMIC DNA]</scope>
    <source>
        <strain evidence="3 4">DSM 44338</strain>
    </source>
</reference>
<sequence length="309" mass="32513">MGRAANIRRGIVVGVDGSASSLAALHWAAHEAALRNTPLTVVHVLPAPPQMGASATWPGIPMPAQVIDEHETQARGIVDDAVAMALDSGEHRAPPEISGEVLGSPTLPTLVELSKEADMVVVGSRGRTWARRVLLGSVSSGLVHRAHCPVAVIHDELPGSADRGASARVVVGIDGTPASEFATAIAFDEASRRHSELLALHAYDDTDLSGTYDMEWSTIVGATQERLAERLAGWQERYPDVYVRRVVVLKQPAHHLIEAAESAQLLVVGSHGRGGFGGMPLGSVSAAVVQAARIPVIVARQPRGSEAVQ</sequence>
<evidence type="ECO:0000256" key="1">
    <source>
        <dbReference type="ARBA" id="ARBA00008791"/>
    </source>
</evidence>
<dbReference type="CDD" id="cd23944">
    <property type="entry name" value="USP_Rv2623_repeat1"/>
    <property type="match status" value="1"/>
</dbReference>
<keyword evidence="4" id="KW-1185">Reference proteome</keyword>
<name>A0A1X0JDM2_9MYCO</name>
<dbReference type="RefSeq" id="WP_083129364.1">
    <property type="nucleotide sequence ID" value="NZ_MVIM01000040.1"/>
</dbReference>
<dbReference type="PANTHER" id="PTHR46268">
    <property type="entry name" value="STRESS RESPONSE PROTEIN NHAX"/>
    <property type="match status" value="1"/>
</dbReference>
<protein>
    <recommendedName>
        <fullName evidence="2">UspA domain-containing protein</fullName>
    </recommendedName>
</protein>
<evidence type="ECO:0000313" key="4">
    <source>
        <dbReference type="Proteomes" id="UP000192411"/>
    </source>
</evidence>
<dbReference type="AlphaFoldDB" id="A0A1X0JDM2"/>
<feature type="domain" description="UspA" evidence="2">
    <location>
        <begin position="168"/>
        <end position="300"/>
    </location>
</feature>
<comment type="caution">
    <text evidence="3">The sequence shown here is derived from an EMBL/GenBank/DDBJ whole genome shotgun (WGS) entry which is preliminary data.</text>
</comment>
<dbReference type="OrthoDB" id="3174546at2"/>